<name>C0QK30_DESAH</name>
<dbReference type="PANTHER" id="PTHR21180">
    <property type="entry name" value="ENDONUCLEASE/EXONUCLEASE/PHOSPHATASE FAMILY DOMAIN-CONTAINING PROTEIN 1"/>
    <property type="match status" value="1"/>
</dbReference>
<dbReference type="SUPFAM" id="SSF47781">
    <property type="entry name" value="RuvA domain 2-like"/>
    <property type="match status" value="1"/>
</dbReference>
<dbReference type="NCBIfam" id="TIGR00426">
    <property type="entry name" value="competence protein ComEA helix-hairpin-helix repeat region"/>
    <property type="match status" value="1"/>
</dbReference>
<dbReference type="OrthoDB" id="5296317at2"/>
<dbReference type="PANTHER" id="PTHR21180:SF32">
    <property type="entry name" value="ENDONUCLEASE_EXONUCLEASE_PHOSPHATASE FAMILY DOMAIN-CONTAINING PROTEIN 1"/>
    <property type="match status" value="1"/>
</dbReference>
<reference evidence="1 2" key="1">
    <citation type="journal article" date="2009" name="Environ. Microbiol.">
        <title>Genome sequence of Desulfobacterium autotrophicum HRM2, a marine sulfate reducer oxidizing organic carbon completely to carbon dioxide.</title>
        <authorList>
            <person name="Strittmatter A.W."/>
            <person name="Liesegang H."/>
            <person name="Rabus R."/>
            <person name="Decker I."/>
            <person name="Amann J."/>
            <person name="Andres S."/>
            <person name="Henne A."/>
            <person name="Fricke W.F."/>
            <person name="Martinez-Arias R."/>
            <person name="Bartels D."/>
            <person name="Goesmann A."/>
            <person name="Krause L."/>
            <person name="Puehler A."/>
            <person name="Klenk H.P."/>
            <person name="Richter M."/>
            <person name="Schuler M."/>
            <person name="Gloeckner F.O."/>
            <person name="Meyerdierks A."/>
            <person name="Gottschalk G."/>
            <person name="Amann R."/>
        </authorList>
    </citation>
    <scope>NUCLEOTIDE SEQUENCE [LARGE SCALE GENOMIC DNA]</scope>
    <source>
        <strain evidence="2">ATCC 43914 / DSM 3382 / HRM2</strain>
    </source>
</reference>
<evidence type="ECO:0008006" key="3">
    <source>
        <dbReference type="Google" id="ProtNLM"/>
    </source>
</evidence>
<dbReference type="Pfam" id="PF12836">
    <property type="entry name" value="HHH_3"/>
    <property type="match status" value="1"/>
</dbReference>
<proteinExistence type="predicted"/>
<dbReference type="EMBL" id="CP001087">
    <property type="protein sequence ID" value="ACN16056.1"/>
    <property type="molecule type" value="Genomic_DNA"/>
</dbReference>
<dbReference type="eggNOG" id="COG1555">
    <property type="taxonomic scope" value="Bacteria"/>
</dbReference>
<dbReference type="InterPro" id="IPR051675">
    <property type="entry name" value="Endo/Exo/Phosphatase_dom_1"/>
</dbReference>
<evidence type="ECO:0000313" key="2">
    <source>
        <dbReference type="Proteomes" id="UP000000442"/>
    </source>
</evidence>
<keyword evidence="2" id="KW-1185">Reference proteome</keyword>
<gene>
    <name evidence="1" type="ordered locus">HRM2_29730</name>
</gene>
<dbReference type="Gene3D" id="1.10.150.320">
    <property type="entry name" value="Photosystem II 12 kDa extrinsic protein"/>
    <property type="match status" value="1"/>
</dbReference>
<dbReference type="STRING" id="177437.HRM2_29730"/>
<organism evidence="1 2">
    <name type="scientific">Desulforapulum autotrophicum (strain ATCC 43914 / DSM 3382 / VKM B-1955 / HRM2)</name>
    <name type="common">Desulfobacterium autotrophicum</name>
    <dbReference type="NCBI Taxonomy" id="177437"/>
    <lineage>
        <taxon>Bacteria</taxon>
        <taxon>Pseudomonadati</taxon>
        <taxon>Thermodesulfobacteriota</taxon>
        <taxon>Desulfobacteria</taxon>
        <taxon>Desulfobacterales</taxon>
        <taxon>Desulfobacteraceae</taxon>
        <taxon>Desulforapulum</taxon>
    </lineage>
</organism>
<dbReference type="InterPro" id="IPR010994">
    <property type="entry name" value="RuvA_2-like"/>
</dbReference>
<dbReference type="RefSeq" id="WP_015904818.1">
    <property type="nucleotide sequence ID" value="NC_012108.1"/>
</dbReference>
<dbReference type="HOGENOM" id="CLU_052011_4_2_7"/>
<dbReference type="AlphaFoldDB" id="C0QK30"/>
<accession>C0QK30</accession>
<dbReference type="InterPro" id="IPR004509">
    <property type="entry name" value="Competence_ComEA_HhH"/>
</dbReference>
<dbReference type="KEGG" id="dat:HRM2_29730"/>
<dbReference type="Proteomes" id="UP000000442">
    <property type="component" value="Chromosome"/>
</dbReference>
<sequence>MDQKKKCLTLFVAVLVLLFFITIPAIGAAEKVNINTATEKELCTLKRVGPQYARRIIEYRTKVGAFKTPQDILLIKGIGPQTFEENKAVIVVKDDK</sequence>
<protein>
    <recommendedName>
        <fullName evidence="3">Helix-hairpin-helix domain-containing protein</fullName>
    </recommendedName>
</protein>
<evidence type="ECO:0000313" key="1">
    <source>
        <dbReference type="EMBL" id="ACN16056.1"/>
    </source>
</evidence>